<keyword evidence="10" id="KW-1185">Reference proteome</keyword>
<keyword evidence="5" id="KW-0964">Secreted</keyword>
<dbReference type="InterPro" id="IPR010930">
    <property type="entry name" value="Flg_bb/hook_C_dom"/>
</dbReference>
<keyword evidence="9" id="KW-0966">Cell projection</keyword>
<evidence type="ECO:0000256" key="1">
    <source>
        <dbReference type="ARBA" id="ARBA00004365"/>
    </source>
</evidence>
<dbReference type="NCBIfam" id="TIGR02492">
    <property type="entry name" value="flgK_ends"/>
    <property type="match status" value="1"/>
</dbReference>
<feature type="domain" description="Flagellar basal-body/hook protein C-terminal" evidence="7">
    <location>
        <begin position="632"/>
        <end position="671"/>
    </location>
</feature>
<evidence type="ECO:0000313" key="9">
    <source>
        <dbReference type="EMBL" id="MBE0367379.1"/>
    </source>
</evidence>
<evidence type="ECO:0000256" key="4">
    <source>
        <dbReference type="ARBA" id="ARBA00016244"/>
    </source>
</evidence>
<organism evidence="9 10">
    <name type="scientific">Pseudoalteromonas aurantia 208</name>
    <dbReference type="NCBI Taxonomy" id="1314867"/>
    <lineage>
        <taxon>Bacteria</taxon>
        <taxon>Pseudomonadati</taxon>
        <taxon>Pseudomonadota</taxon>
        <taxon>Gammaproteobacteria</taxon>
        <taxon>Alteromonadales</taxon>
        <taxon>Pseudoalteromonadaceae</taxon>
        <taxon>Pseudoalteromonas</taxon>
    </lineage>
</organism>
<dbReference type="EMBL" id="AQGV01000012">
    <property type="protein sequence ID" value="MBE0367379.1"/>
    <property type="molecule type" value="Genomic_DNA"/>
</dbReference>
<dbReference type="Pfam" id="PF22638">
    <property type="entry name" value="FlgK_D1"/>
    <property type="match status" value="1"/>
</dbReference>
<accession>A0ABR9E8R7</accession>
<evidence type="ECO:0000259" key="7">
    <source>
        <dbReference type="Pfam" id="PF06429"/>
    </source>
</evidence>
<gene>
    <name evidence="9" type="primary">flgK</name>
    <name evidence="9" type="ORF">PAUR_a0731</name>
</gene>
<reference evidence="9 10" key="1">
    <citation type="submission" date="2015-03" db="EMBL/GenBank/DDBJ databases">
        <title>Genome sequence of Pseudoalteromonas aurantia.</title>
        <authorList>
            <person name="Xie B.-B."/>
            <person name="Rong J.-C."/>
            <person name="Qin Q.-L."/>
            <person name="Zhang Y.-Z."/>
        </authorList>
    </citation>
    <scope>NUCLEOTIDE SEQUENCE [LARGE SCALE GENOMIC DNA]</scope>
    <source>
        <strain evidence="9 10">208</strain>
    </source>
</reference>
<keyword evidence="9" id="KW-0969">Cilium</keyword>
<protein>
    <recommendedName>
        <fullName evidence="4">Flagellar hook-associated protein 1</fullName>
    </recommendedName>
</protein>
<sequence>MSFNLMNIGTSGIRASTELLQTTSKNISNLNTKGYIRERTEHSTMVGNQVGRGETVRLINEFAQKQLNRDISNKTYYEQFVTEASRVDTLFAEDSNSLNKSINSLFNNLQEAMNQPSSRVTRGLFLTDAENLTEQMDRLSGIVFDQGNIVNQQLDLFANEANNLIQKVSDLNAQVASLNTPTGTKASSSVLNERDQAISDLAELVDIETLDGPNGEKLVFLGSGQALVMENGTFNAFSLAGDPDPNVRDLKLDVKDGQAVALEVNSSTLKGKIGGLLAFRDEILQPAQNQLGQIGIALADAFNEQNKKGMDLDGNLGGELFKIPTTTAFPYKANNAASTVTVTATLEAGKGKEIPATDFKVIKGAGTAVTVVPVDSKGNTIGTASTGNITPPGNIVFTGPATPPDTFGLEISFSAGVTNTNDSFLIKLNAHAAANIELATDRPEKLALAAPIRTKTDAGNTGDGNITVGTVSNTGTGSNFTAGPPPSLTNGTITLQKTAVANQYTVTDGSGTVTFLAPPPAENILSTAGAPFNTYGFDFNIEGNVSPGDSFQVEFNTGGFDDNRNGLALSKLQSGELVRENVITTTTADNLQTFNEAYAGLVTDVGVVANQAKTNGAAFEALAAQSEAWFESMSGVNLDEEAANLLRFQQSYSASAQIISTARTIFDTLLSATR</sequence>
<name>A0ABR9E8R7_9GAMM</name>
<evidence type="ECO:0000256" key="2">
    <source>
        <dbReference type="ARBA" id="ARBA00004613"/>
    </source>
</evidence>
<evidence type="ECO:0000256" key="5">
    <source>
        <dbReference type="ARBA" id="ARBA00022525"/>
    </source>
</evidence>
<evidence type="ECO:0000313" key="10">
    <source>
        <dbReference type="Proteomes" id="UP000615755"/>
    </source>
</evidence>
<keyword evidence="6" id="KW-0975">Bacterial flagellum</keyword>
<dbReference type="Proteomes" id="UP000615755">
    <property type="component" value="Unassembled WGS sequence"/>
</dbReference>
<dbReference type="SUPFAM" id="SSF64518">
    <property type="entry name" value="Phase 1 flagellin"/>
    <property type="match status" value="1"/>
</dbReference>
<feature type="domain" description="Flagellar hook-associated protein FlgK helical" evidence="8">
    <location>
        <begin position="85"/>
        <end position="321"/>
    </location>
</feature>
<proteinExistence type="inferred from homology"/>
<dbReference type="PANTHER" id="PTHR30033:SF1">
    <property type="entry name" value="FLAGELLAR HOOK-ASSOCIATED PROTEIN 1"/>
    <property type="match status" value="1"/>
</dbReference>
<evidence type="ECO:0000256" key="6">
    <source>
        <dbReference type="ARBA" id="ARBA00023143"/>
    </source>
</evidence>
<comment type="similarity">
    <text evidence="3">Belongs to the flagella basal body rod proteins family.</text>
</comment>
<dbReference type="InterPro" id="IPR053927">
    <property type="entry name" value="FlgK_helical"/>
</dbReference>
<evidence type="ECO:0000256" key="3">
    <source>
        <dbReference type="ARBA" id="ARBA00009677"/>
    </source>
</evidence>
<keyword evidence="9" id="KW-0282">Flagellum</keyword>
<evidence type="ECO:0000259" key="8">
    <source>
        <dbReference type="Pfam" id="PF22638"/>
    </source>
</evidence>
<comment type="subcellular location">
    <subcellularLocation>
        <location evidence="1">Bacterial flagellum</location>
    </subcellularLocation>
    <subcellularLocation>
        <location evidence="2">Secreted</location>
    </subcellularLocation>
</comment>
<dbReference type="PANTHER" id="PTHR30033">
    <property type="entry name" value="FLAGELLAR HOOK-ASSOCIATED PROTEIN 1"/>
    <property type="match status" value="1"/>
</dbReference>
<dbReference type="InterPro" id="IPR002371">
    <property type="entry name" value="FlgK"/>
</dbReference>
<dbReference type="Pfam" id="PF06429">
    <property type="entry name" value="Flg_bbr_C"/>
    <property type="match status" value="1"/>
</dbReference>
<comment type="caution">
    <text evidence="9">The sequence shown here is derived from an EMBL/GenBank/DDBJ whole genome shotgun (WGS) entry which is preliminary data.</text>
</comment>
<dbReference type="PRINTS" id="PR01005">
    <property type="entry name" value="FLGHOOKAP1"/>
</dbReference>
<dbReference type="RefSeq" id="WP_192506815.1">
    <property type="nucleotide sequence ID" value="NZ_AQGV01000012.1"/>
</dbReference>